<organism evidence="2 3">
    <name type="scientific">Pseudobutyrivibrio ruminis DSM 9787</name>
    <dbReference type="NCBI Taxonomy" id="1123011"/>
    <lineage>
        <taxon>Bacteria</taxon>
        <taxon>Bacillati</taxon>
        <taxon>Bacillota</taxon>
        <taxon>Clostridia</taxon>
        <taxon>Lachnospirales</taxon>
        <taxon>Lachnospiraceae</taxon>
        <taxon>Pseudobutyrivibrio</taxon>
    </lineage>
</organism>
<dbReference type="RefSeq" id="WP_097077318.1">
    <property type="nucleotide sequence ID" value="NZ_OBMR01000018.1"/>
</dbReference>
<sequence length="165" mass="18852">MEIRKTVEADVPQLMKIYAYAREFMAKTGNPNQWGPNNWPPEELIHNDIKEGNSYVCVNDAGDVIGTFYYIEGKDIEPTYINIEDGAWIDDSAYGVIHRLASDGSEKGIGKFCIDWAFSQCNHLRVDTHTDNKVMQNLLAKLGFKKCGIIHVIQDNYPRYAYEKL</sequence>
<dbReference type="SUPFAM" id="SSF55729">
    <property type="entry name" value="Acyl-CoA N-acyltransferases (Nat)"/>
    <property type="match status" value="1"/>
</dbReference>
<dbReference type="InterPro" id="IPR016181">
    <property type="entry name" value="Acyl_CoA_acyltransferase"/>
</dbReference>
<dbReference type="AlphaFoldDB" id="A0A285TB11"/>
<gene>
    <name evidence="2" type="ORF">SAMN02910411_0596</name>
</gene>
<dbReference type="PROSITE" id="PS51186">
    <property type="entry name" value="GNAT"/>
    <property type="match status" value="1"/>
</dbReference>
<accession>A0A285TB11</accession>
<name>A0A285TB11_9FIRM</name>
<keyword evidence="2" id="KW-0808">Transferase</keyword>
<evidence type="ECO:0000313" key="2">
    <source>
        <dbReference type="EMBL" id="SOC18642.1"/>
    </source>
</evidence>
<reference evidence="2 3" key="1">
    <citation type="submission" date="2017-08" db="EMBL/GenBank/DDBJ databases">
        <authorList>
            <person name="de Groot N.N."/>
        </authorList>
    </citation>
    <scope>NUCLEOTIDE SEQUENCE [LARGE SCALE GENOMIC DNA]</scope>
    <source>
        <strain evidence="2 3">DSM 9787</strain>
    </source>
</reference>
<dbReference type="InterPro" id="IPR000182">
    <property type="entry name" value="GNAT_dom"/>
</dbReference>
<dbReference type="EMBL" id="OBMR01000018">
    <property type="protein sequence ID" value="SOC18642.1"/>
    <property type="molecule type" value="Genomic_DNA"/>
</dbReference>
<proteinExistence type="predicted"/>
<evidence type="ECO:0000313" key="3">
    <source>
        <dbReference type="Proteomes" id="UP000219563"/>
    </source>
</evidence>
<protein>
    <submittedName>
        <fullName evidence="2">Protein N-acetyltransferase, RimJ/RimL family</fullName>
    </submittedName>
</protein>
<evidence type="ECO:0000259" key="1">
    <source>
        <dbReference type="PROSITE" id="PS51186"/>
    </source>
</evidence>
<feature type="domain" description="N-acetyltransferase" evidence="1">
    <location>
        <begin position="1"/>
        <end position="165"/>
    </location>
</feature>
<dbReference type="Proteomes" id="UP000219563">
    <property type="component" value="Unassembled WGS sequence"/>
</dbReference>
<dbReference type="GO" id="GO:0016747">
    <property type="term" value="F:acyltransferase activity, transferring groups other than amino-acyl groups"/>
    <property type="evidence" value="ECO:0007669"/>
    <property type="project" value="InterPro"/>
</dbReference>
<dbReference type="Gene3D" id="3.40.630.30">
    <property type="match status" value="1"/>
</dbReference>